<evidence type="ECO:0000256" key="5">
    <source>
        <dbReference type="ARBA" id="ARBA00013194"/>
    </source>
</evidence>
<dbReference type="InterPro" id="IPR046357">
    <property type="entry name" value="PPIase_dom_sf"/>
</dbReference>
<feature type="compositionally biased region" description="Low complexity" evidence="12">
    <location>
        <begin position="45"/>
        <end position="58"/>
    </location>
</feature>
<keyword evidence="8" id="KW-0809">Transit peptide</keyword>
<dbReference type="AlphaFoldDB" id="A0A6P6ANE9"/>
<dbReference type="GO" id="GO:0003755">
    <property type="term" value="F:peptidyl-prolyl cis-trans isomerase activity"/>
    <property type="evidence" value="ECO:0007669"/>
    <property type="project" value="UniProtKB-KW"/>
</dbReference>
<keyword evidence="10 11" id="KW-0697">Rotamase</keyword>
<evidence type="ECO:0000256" key="10">
    <source>
        <dbReference type="ARBA" id="ARBA00023110"/>
    </source>
</evidence>
<dbReference type="FunFam" id="3.10.50.40:FF:000037">
    <property type="entry name" value="Peptidylprolyl isomerase"/>
    <property type="match status" value="1"/>
</dbReference>
<evidence type="ECO:0000259" key="13">
    <source>
        <dbReference type="PROSITE" id="PS50059"/>
    </source>
</evidence>
<dbReference type="Gene3D" id="3.10.50.40">
    <property type="match status" value="1"/>
</dbReference>
<dbReference type="Proteomes" id="UP000515121">
    <property type="component" value="Unplaced"/>
</dbReference>
<comment type="catalytic activity">
    <reaction evidence="1 11">
        <text>[protein]-peptidylproline (omega=180) = [protein]-peptidylproline (omega=0)</text>
        <dbReference type="Rhea" id="RHEA:16237"/>
        <dbReference type="Rhea" id="RHEA-COMP:10747"/>
        <dbReference type="Rhea" id="RHEA-COMP:10748"/>
        <dbReference type="ChEBI" id="CHEBI:83833"/>
        <dbReference type="ChEBI" id="CHEBI:83834"/>
        <dbReference type="EC" id="5.2.1.8"/>
    </reaction>
</comment>
<organism evidence="14 15">
    <name type="scientific">Durio zibethinus</name>
    <name type="common">Durian</name>
    <dbReference type="NCBI Taxonomy" id="66656"/>
    <lineage>
        <taxon>Eukaryota</taxon>
        <taxon>Viridiplantae</taxon>
        <taxon>Streptophyta</taxon>
        <taxon>Embryophyta</taxon>
        <taxon>Tracheophyta</taxon>
        <taxon>Spermatophyta</taxon>
        <taxon>Magnoliopsida</taxon>
        <taxon>eudicotyledons</taxon>
        <taxon>Gunneridae</taxon>
        <taxon>Pentapetalae</taxon>
        <taxon>rosids</taxon>
        <taxon>malvids</taxon>
        <taxon>Malvales</taxon>
        <taxon>Malvaceae</taxon>
        <taxon>Helicteroideae</taxon>
        <taxon>Durio</taxon>
    </lineage>
</organism>
<dbReference type="OrthoDB" id="1902587at2759"/>
<evidence type="ECO:0000256" key="12">
    <source>
        <dbReference type="SAM" id="MobiDB-lite"/>
    </source>
</evidence>
<name>A0A6P6ANE9_DURZI</name>
<keyword evidence="6" id="KW-0150">Chloroplast</keyword>
<dbReference type="Pfam" id="PF00254">
    <property type="entry name" value="FKBP_C"/>
    <property type="match status" value="1"/>
</dbReference>
<dbReference type="PANTHER" id="PTHR47598">
    <property type="entry name" value="PEPTIDYL-PROLYL CIS-TRANS ISOMERASE FKBP17-2, CHLOROPLASTIC"/>
    <property type="match status" value="1"/>
</dbReference>
<dbReference type="KEGG" id="dzi:111311216"/>
<dbReference type="EC" id="5.2.1.8" evidence="5 11"/>
<protein>
    <recommendedName>
        <fullName evidence="5 11">peptidylprolyl isomerase</fullName>
        <ecNumber evidence="5 11">5.2.1.8</ecNumber>
    </recommendedName>
</protein>
<feature type="domain" description="PPIase FKBP-type" evidence="13">
    <location>
        <begin position="155"/>
        <end position="253"/>
    </location>
</feature>
<dbReference type="PROSITE" id="PS50059">
    <property type="entry name" value="FKBP_PPIASE"/>
    <property type="match status" value="1"/>
</dbReference>
<dbReference type="PANTHER" id="PTHR47598:SF1">
    <property type="entry name" value="PEPTIDYL-PROLYL CIS-TRANS ISOMERASE FKBP17-2, CHLOROPLASTIC"/>
    <property type="match status" value="1"/>
</dbReference>
<evidence type="ECO:0000313" key="14">
    <source>
        <dbReference type="Proteomes" id="UP000515121"/>
    </source>
</evidence>
<evidence type="ECO:0000256" key="11">
    <source>
        <dbReference type="PROSITE-ProRule" id="PRU00277"/>
    </source>
</evidence>
<evidence type="ECO:0000256" key="8">
    <source>
        <dbReference type="ARBA" id="ARBA00022946"/>
    </source>
</evidence>
<dbReference type="InterPro" id="IPR053111">
    <property type="entry name" value="Chloro_FKBP-type_PPIase"/>
</dbReference>
<evidence type="ECO:0000313" key="15">
    <source>
        <dbReference type="RefSeq" id="XP_022766330.1"/>
    </source>
</evidence>
<keyword evidence="11" id="KW-0413">Isomerase</keyword>
<evidence type="ECO:0000256" key="4">
    <source>
        <dbReference type="ARBA" id="ARBA00006577"/>
    </source>
</evidence>
<evidence type="ECO:0000256" key="2">
    <source>
        <dbReference type="ARBA" id="ARBA00002388"/>
    </source>
</evidence>
<evidence type="ECO:0000256" key="1">
    <source>
        <dbReference type="ARBA" id="ARBA00000971"/>
    </source>
</evidence>
<proteinExistence type="inferred from homology"/>
<keyword evidence="7" id="KW-0934">Plastid</keyword>
<dbReference type="InterPro" id="IPR001179">
    <property type="entry name" value="PPIase_FKBP_dom"/>
</dbReference>
<feature type="compositionally biased region" description="Pro residues" evidence="12">
    <location>
        <begin position="26"/>
        <end position="44"/>
    </location>
</feature>
<reference evidence="15" key="1">
    <citation type="submission" date="2025-08" db="UniProtKB">
        <authorList>
            <consortium name="RefSeq"/>
        </authorList>
    </citation>
    <scope>IDENTIFICATION</scope>
    <source>
        <tissue evidence="15">Fruit stalk</tissue>
    </source>
</reference>
<gene>
    <name evidence="15" type="primary">LOC111311216</name>
</gene>
<evidence type="ECO:0000256" key="6">
    <source>
        <dbReference type="ARBA" id="ARBA00022528"/>
    </source>
</evidence>
<feature type="region of interest" description="Disordered" evidence="12">
    <location>
        <begin position="1"/>
        <end position="77"/>
    </location>
</feature>
<comment type="subcellular location">
    <subcellularLocation>
        <location evidence="3">Plastid</location>
        <location evidence="3">Chloroplast thylakoid lumen</location>
    </subcellularLocation>
</comment>
<evidence type="ECO:0000256" key="9">
    <source>
        <dbReference type="ARBA" id="ARBA00023078"/>
    </source>
</evidence>
<dbReference type="GeneID" id="111311216"/>
<keyword evidence="9" id="KW-0793">Thylakoid</keyword>
<feature type="compositionally biased region" description="Low complexity" evidence="12">
    <location>
        <begin position="12"/>
        <end position="25"/>
    </location>
</feature>
<accession>A0A6P6ANE9</accession>
<evidence type="ECO:0000256" key="3">
    <source>
        <dbReference type="ARBA" id="ARBA00004456"/>
    </source>
</evidence>
<comment type="similarity">
    <text evidence="4">Belongs to the FKBP-type PPIase family.</text>
</comment>
<dbReference type="SUPFAM" id="SSF54534">
    <property type="entry name" value="FKBP-like"/>
    <property type="match status" value="1"/>
</dbReference>
<keyword evidence="14" id="KW-1185">Reference proteome</keyword>
<dbReference type="GO" id="GO:0009543">
    <property type="term" value="C:chloroplast thylakoid lumen"/>
    <property type="evidence" value="ECO:0007669"/>
    <property type="project" value="UniProtKB-SubCell"/>
</dbReference>
<comment type="function">
    <text evidence="2">PPIases accelerate the folding of proteins. It catalyzes the cis-trans isomerization of proline imidic peptide bonds in oligopeptides.</text>
</comment>
<sequence length="257" mass="27209">MATFFSSPPFLSHPLRTPRLSSSSQTPPPPSPPNPSSQPPPPTPSSQLSTTSSEQQTPAASVKVQQQKPPKPATTVETTDWIASSLTRRFGLGAGLAWAAFLAVGVISEQIKTRLESSQQEANTRDVEKQEEVVLPNGIRYYELRVGGGVSPRNGDVVVIDLKGKIEGSGEVFVDTFDGGKKPLALVMGSRPYSKGMCGGVEYVLRSMKAGGKRRVIVPPNLAFGENGADLGSGVQIPPSATLEYIVEVDKVSIAPA</sequence>
<dbReference type="RefSeq" id="XP_022766330.1">
    <property type="nucleotide sequence ID" value="XM_022910595.1"/>
</dbReference>
<evidence type="ECO:0000256" key="7">
    <source>
        <dbReference type="ARBA" id="ARBA00022640"/>
    </source>
</evidence>